<protein>
    <recommendedName>
        <fullName evidence="10">Elongation of very long chain fatty acids protein</fullName>
        <ecNumber evidence="10">2.3.1.199</ecNumber>
    </recommendedName>
    <alternativeName>
        <fullName evidence="10">Very-long-chain 3-oxoacyl-CoA synthase</fullName>
    </alternativeName>
</protein>
<evidence type="ECO:0000256" key="1">
    <source>
        <dbReference type="ARBA" id="ARBA00004141"/>
    </source>
</evidence>
<feature type="transmembrane region" description="Helical" evidence="10">
    <location>
        <begin position="66"/>
        <end position="87"/>
    </location>
</feature>
<feature type="transmembrane region" description="Helical" evidence="10">
    <location>
        <begin position="119"/>
        <end position="140"/>
    </location>
</feature>
<dbReference type="GO" id="GO:0030148">
    <property type="term" value="P:sphingolipid biosynthetic process"/>
    <property type="evidence" value="ECO:0007669"/>
    <property type="project" value="TreeGrafter"/>
</dbReference>
<keyword evidence="12" id="KW-1185">Reference proteome</keyword>
<gene>
    <name evidence="11" type="ORF">AFUS01_LOCUS5217</name>
</gene>
<dbReference type="GO" id="GO:0034625">
    <property type="term" value="P:fatty acid elongation, monounsaturated fatty acid"/>
    <property type="evidence" value="ECO:0007669"/>
    <property type="project" value="TreeGrafter"/>
</dbReference>
<evidence type="ECO:0000313" key="11">
    <source>
        <dbReference type="EMBL" id="CAG7713198.1"/>
    </source>
</evidence>
<evidence type="ECO:0000256" key="7">
    <source>
        <dbReference type="ARBA" id="ARBA00023098"/>
    </source>
</evidence>
<proteinExistence type="inferred from homology"/>
<accession>A0A8J2NV43</accession>
<keyword evidence="9 10" id="KW-0275">Fatty acid biosynthesis</keyword>
<comment type="subcellular location">
    <subcellularLocation>
        <location evidence="1">Membrane</location>
        <topology evidence="1">Multi-pass membrane protein</topology>
    </subcellularLocation>
</comment>
<feature type="transmembrane region" description="Helical" evidence="10">
    <location>
        <begin position="240"/>
        <end position="258"/>
    </location>
</feature>
<dbReference type="GO" id="GO:0034626">
    <property type="term" value="P:fatty acid elongation, polyunsaturated fatty acid"/>
    <property type="evidence" value="ECO:0007669"/>
    <property type="project" value="TreeGrafter"/>
</dbReference>
<evidence type="ECO:0000256" key="5">
    <source>
        <dbReference type="ARBA" id="ARBA00022832"/>
    </source>
</evidence>
<organism evidence="11 12">
    <name type="scientific">Allacma fusca</name>
    <dbReference type="NCBI Taxonomy" id="39272"/>
    <lineage>
        <taxon>Eukaryota</taxon>
        <taxon>Metazoa</taxon>
        <taxon>Ecdysozoa</taxon>
        <taxon>Arthropoda</taxon>
        <taxon>Hexapoda</taxon>
        <taxon>Collembola</taxon>
        <taxon>Symphypleona</taxon>
        <taxon>Sminthuridae</taxon>
        <taxon>Allacma</taxon>
    </lineage>
</organism>
<evidence type="ECO:0000256" key="2">
    <source>
        <dbReference type="ARBA" id="ARBA00022516"/>
    </source>
</evidence>
<dbReference type="GO" id="GO:0042761">
    <property type="term" value="P:very long-chain fatty acid biosynthetic process"/>
    <property type="evidence" value="ECO:0007669"/>
    <property type="project" value="TreeGrafter"/>
</dbReference>
<comment type="similarity">
    <text evidence="10">Belongs to the ELO family.</text>
</comment>
<dbReference type="PANTHER" id="PTHR11157:SF17">
    <property type="entry name" value="ELONGATION OF VERY LONG CHAIN FATTY ACIDS PROTEIN 6"/>
    <property type="match status" value="1"/>
</dbReference>
<evidence type="ECO:0000256" key="4">
    <source>
        <dbReference type="ARBA" id="ARBA00022692"/>
    </source>
</evidence>
<comment type="caution">
    <text evidence="11">The sequence shown here is derived from an EMBL/GenBank/DDBJ whole genome shotgun (WGS) entry which is preliminary data.</text>
</comment>
<dbReference type="OrthoDB" id="6495585at2759"/>
<keyword evidence="3 10" id="KW-0808">Transferase</keyword>
<dbReference type="PANTHER" id="PTHR11157">
    <property type="entry name" value="FATTY ACID ACYL TRANSFERASE-RELATED"/>
    <property type="match status" value="1"/>
</dbReference>
<evidence type="ECO:0000313" key="12">
    <source>
        <dbReference type="Proteomes" id="UP000708208"/>
    </source>
</evidence>
<sequence>METAEVVKAMEKTSGYITAYDFEVYDVAWAIDQTAVYRNYMYLSIGIYLFLVYFGQKWMKNRPAYVLKYPLFFWNAGLAIFSIISTIRGTPEILYTLSSPEGTYKTICVGTPHNYATSFWAYLFVLSKLVEFGDTAFIVLRKQKLITLHWFHHVTTLLLTWLAMEHYDALGRVFVINTFIHSIMYSYYALKALKVKIPKRFAKSLTTLQIIQMFMVIYINFSSVYFMAMGRPCKRNINVVYLSGIIIPIFAYLFIQFFRKTYLRPAPRTVKSD</sequence>
<dbReference type="Pfam" id="PF01151">
    <property type="entry name" value="ELO"/>
    <property type="match status" value="1"/>
</dbReference>
<dbReference type="Proteomes" id="UP000708208">
    <property type="component" value="Unassembled WGS sequence"/>
</dbReference>
<dbReference type="GO" id="GO:0019367">
    <property type="term" value="P:fatty acid elongation, saturated fatty acid"/>
    <property type="evidence" value="ECO:0007669"/>
    <property type="project" value="TreeGrafter"/>
</dbReference>
<keyword evidence="4 10" id="KW-0812">Transmembrane</keyword>
<comment type="catalytic activity">
    <reaction evidence="10">
        <text>a very-long-chain acyl-CoA + malonyl-CoA + H(+) = a very-long-chain 3-oxoacyl-CoA + CO2 + CoA</text>
        <dbReference type="Rhea" id="RHEA:32727"/>
        <dbReference type="ChEBI" id="CHEBI:15378"/>
        <dbReference type="ChEBI" id="CHEBI:16526"/>
        <dbReference type="ChEBI" id="CHEBI:57287"/>
        <dbReference type="ChEBI" id="CHEBI:57384"/>
        <dbReference type="ChEBI" id="CHEBI:90725"/>
        <dbReference type="ChEBI" id="CHEBI:90736"/>
        <dbReference type="EC" id="2.3.1.199"/>
    </reaction>
</comment>
<dbReference type="EMBL" id="CAJVCH010032987">
    <property type="protein sequence ID" value="CAG7713198.1"/>
    <property type="molecule type" value="Genomic_DNA"/>
</dbReference>
<keyword evidence="6 10" id="KW-1133">Transmembrane helix</keyword>
<dbReference type="GO" id="GO:0005789">
    <property type="term" value="C:endoplasmic reticulum membrane"/>
    <property type="evidence" value="ECO:0007669"/>
    <property type="project" value="TreeGrafter"/>
</dbReference>
<keyword evidence="5 10" id="KW-0276">Fatty acid metabolism</keyword>
<keyword evidence="2 10" id="KW-0444">Lipid biosynthesis</keyword>
<evidence type="ECO:0000256" key="10">
    <source>
        <dbReference type="RuleBase" id="RU361115"/>
    </source>
</evidence>
<feature type="transmembrane region" description="Helical" evidence="10">
    <location>
        <begin position="35"/>
        <end position="54"/>
    </location>
</feature>
<name>A0A8J2NV43_9HEXA</name>
<feature type="transmembrane region" description="Helical" evidence="10">
    <location>
        <begin position="170"/>
        <end position="190"/>
    </location>
</feature>
<evidence type="ECO:0000256" key="6">
    <source>
        <dbReference type="ARBA" id="ARBA00022989"/>
    </source>
</evidence>
<keyword evidence="7 10" id="KW-0443">Lipid metabolism</keyword>
<evidence type="ECO:0000256" key="3">
    <source>
        <dbReference type="ARBA" id="ARBA00022679"/>
    </source>
</evidence>
<feature type="transmembrane region" description="Helical" evidence="10">
    <location>
        <begin position="210"/>
        <end position="228"/>
    </location>
</feature>
<dbReference type="EC" id="2.3.1.199" evidence="10"/>
<reference evidence="11" key="1">
    <citation type="submission" date="2021-06" db="EMBL/GenBank/DDBJ databases">
        <authorList>
            <person name="Hodson N. C."/>
            <person name="Mongue J. A."/>
            <person name="Jaron S. K."/>
        </authorList>
    </citation>
    <scope>NUCLEOTIDE SEQUENCE</scope>
</reference>
<evidence type="ECO:0000256" key="9">
    <source>
        <dbReference type="ARBA" id="ARBA00023160"/>
    </source>
</evidence>
<dbReference type="GO" id="GO:0009922">
    <property type="term" value="F:fatty acid elongase activity"/>
    <property type="evidence" value="ECO:0007669"/>
    <property type="project" value="UniProtKB-EC"/>
</dbReference>
<dbReference type="AlphaFoldDB" id="A0A8J2NV43"/>
<evidence type="ECO:0000256" key="8">
    <source>
        <dbReference type="ARBA" id="ARBA00023136"/>
    </source>
</evidence>
<dbReference type="InterPro" id="IPR002076">
    <property type="entry name" value="ELO_fam"/>
</dbReference>
<keyword evidence="8 10" id="KW-0472">Membrane</keyword>